<dbReference type="RefSeq" id="WP_041351923.1">
    <property type="nucleotide sequence ID" value="NC_007294.1"/>
</dbReference>
<dbReference type="KEGG" id="msy:MS53_0699"/>
<keyword evidence="3" id="KW-1185">Reference proteome</keyword>
<dbReference type="HOGENOM" id="CLU_2343702_0_0_14"/>
<proteinExistence type="predicted"/>
<feature type="transmembrane region" description="Helical" evidence="1">
    <location>
        <begin position="29"/>
        <end position="56"/>
    </location>
</feature>
<evidence type="ECO:0000256" key="1">
    <source>
        <dbReference type="SAM" id="Phobius"/>
    </source>
</evidence>
<dbReference type="STRING" id="262723.MS53_0699"/>
<reference evidence="2 3" key="1">
    <citation type="journal article" date="2005" name="J. Bacteriol.">
        <title>Swine and poultry pathogens: the complete genome sequences of two strains of Mycoplasma hyopneumoniae and a strain of Mycoplasma synoviae.</title>
        <authorList>
            <person name="Vasconcelos A.T."/>
            <person name="Ferreira H.B."/>
            <person name="Bizarro C.V."/>
            <person name="Bonatto S.L."/>
            <person name="Carvalho M.O."/>
            <person name="Pinto P.M."/>
            <person name="Almeida D.F."/>
            <person name="Almeida L.G."/>
            <person name="Almeida R."/>
            <person name="Alves-Filho L."/>
            <person name="Assuncao E.N."/>
            <person name="Azevedo V.A."/>
            <person name="Bogo M.R."/>
            <person name="Brigido M.M."/>
            <person name="Brocchi M."/>
            <person name="Burity H.A."/>
            <person name="Camargo A.A."/>
            <person name="Camargo S.S."/>
            <person name="Carepo M.S."/>
            <person name="Carraro D.M."/>
            <person name="de Mattos Cascardo J.C."/>
            <person name="Castro L.A."/>
            <person name="Cavalcanti G."/>
            <person name="Chemale G."/>
            <person name="Collevatti R.G."/>
            <person name="Cunha C.W."/>
            <person name="Dallagiovanna B."/>
            <person name="Dambros B.P."/>
            <person name="Dellagostin O.A."/>
            <person name="Falcao C."/>
            <person name="Fantinatti-Garboggini F."/>
            <person name="Felipe M.S."/>
            <person name="Fiorentin L."/>
            <person name="Franco G.R."/>
            <person name="Freitas N.S."/>
            <person name="Frias D."/>
            <person name="Grangeiro T.B."/>
            <person name="Grisard E.C."/>
            <person name="Guimaraes C.T."/>
            <person name="Hungria M."/>
            <person name="Jardim S.N."/>
            <person name="Krieger M.A."/>
            <person name="Laurino J.P."/>
            <person name="Lima L.F."/>
            <person name="Lopes M.I."/>
            <person name="Loreto E.L."/>
            <person name="Madeira H.M."/>
            <person name="Manfio G.P."/>
            <person name="Maranhao A.Q."/>
            <person name="Martinkovics C.T."/>
            <person name="Medeiros S.R."/>
            <person name="Moreira M.A."/>
            <person name="Neiva M."/>
            <person name="Ramalho-Neto C.E."/>
            <person name="Nicolas M.F."/>
            <person name="Oliveira S.C."/>
            <person name="Paixao R.F."/>
            <person name="Pedrosa F.O."/>
            <person name="Pena S.D."/>
            <person name="Pereira M."/>
            <person name="Pereira-Ferrari L."/>
            <person name="Piffer I."/>
            <person name="Pinto L.S."/>
            <person name="Potrich D.P."/>
            <person name="Salim A.C."/>
            <person name="Santos F.R."/>
            <person name="Schmitt R."/>
            <person name="Schneider M.P."/>
            <person name="Schrank A."/>
            <person name="Schrank I.S."/>
            <person name="Schuck A.F."/>
            <person name="Seuanez H.N."/>
            <person name="Silva D.W."/>
            <person name="Silva R."/>
            <person name="Silva S.C."/>
            <person name="Soares C.M."/>
            <person name="Souza K.R."/>
            <person name="Souza R.C."/>
            <person name="Staats C.C."/>
            <person name="Steffens M.B."/>
            <person name="Teixeira S.M."/>
            <person name="Urmenyi T.P."/>
            <person name="Vainstein M.H."/>
            <person name="Zuccherato L.W."/>
            <person name="Simpson A.J."/>
            <person name="Zaha A."/>
        </authorList>
    </citation>
    <scope>NUCLEOTIDE SEQUENCE [LARGE SCALE GENOMIC DNA]</scope>
    <source>
        <strain evidence="2 3">53</strain>
    </source>
</reference>
<keyword evidence="1" id="KW-0812">Transmembrane</keyword>
<evidence type="ECO:0000313" key="2">
    <source>
        <dbReference type="EMBL" id="ABP00374.1"/>
    </source>
</evidence>
<sequence length="97" mass="11802">MVTTYIVGTFIWNFYFDKVNVEKATKFEYFIFIVSFLVDIYTLIVLILRVIISFFIFKIKNIFIYIYLYITFSFTDANSIIKDKNKKLQKTFQIKTW</sequence>
<dbReference type="Proteomes" id="UP000000549">
    <property type="component" value="Chromosome"/>
</dbReference>
<evidence type="ECO:0000313" key="3">
    <source>
        <dbReference type="Proteomes" id="UP000000549"/>
    </source>
</evidence>
<accession>A4Q802</accession>
<protein>
    <submittedName>
        <fullName evidence="2">Uncharacterized protein</fullName>
    </submittedName>
</protein>
<keyword evidence="1" id="KW-1133">Transmembrane helix</keyword>
<feature type="transmembrane region" description="Helical" evidence="1">
    <location>
        <begin position="62"/>
        <end position="81"/>
    </location>
</feature>
<keyword evidence="1" id="KW-0472">Membrane</keyword>
<gene>
    <name evidence="2" type="ordered locus">MS53_0699</name>
</gene>
<dbReference type="EMBL" id="AE017245">
    <property type="protein sequence ID" value="ABP00374.1"/>
    <property type="molecule type" value="Genomic_DNA"/>
</dbReference>
<name>A4Q802_MYCS5</name>
<dbReference type="AlphaFoldDB" id="A4Q802"/>
<organism evidence="2 3">
    <name type="scientific">Mycoplasmopsis synoviae (strain 53)</name>
    <name type="common">Mycoplasma synoviae</name>
    <dbReference type="NCBI Taxonomy" id="262723"/>
    <lineage>
        <taxon>Bacteria</taxon>
        <taxon>Bacillati</taxon>
        <taxon>Mycoplasmatota</taxon>
        <taxon>Mycoplasmoidales</taxon>
        <taxon>Metamycoplasmataceae</taxon>
        <taxon>Mycoplasmopsis</taxon>
    </lineage>
</organism>